<dbReference type="PRINTS" id="PR00722">
    <property type="entry name" value="CHYMOTRYPSIN"/>
</dbReference>
<dbReference type="GO" id="GO:0004252">
    <property type="term" value="F:serine-type endopeptidase activity"/>
    <property type="evidence" value="ECO:0007669"/>
    <property type="project" value="InterPro"/>
</dbReference>
<keyword evidence="1" id="KW-0732">Signal</keyword>
<evidence type="ECO:0000256" key="1">
    <source>
        <dbReference type="ARBA" id="ARBA00022729"/>
    </source>
</evidence>
<dbReference type="InterPro" id="IPR050966">
    <property type="entry name" value="Glutamyl_endopeptidase"/>
</dbReference>
<gene>
    <name evidence="3" type="ORF">SAMN04488238_108173</name>
</gene>
<keyword evidence="4" id="KW-1185">Reference proteome</keyword>
<dbReference type="SMART" id="SM00020">
    <property type="entry name" value="Tryp_SPc"/>
    <property type="match status" value="1"/>
</dbReference>
<dbReference type="InterPro" id="IPR018114">
    <property type="entry name" value="TRYPSIN_HIS"/>
</dbReference>
<dbReference type="EMBL" id="FNOM01000008">
    <property type="protein sequence ID" value="SDX45134.1"/>
    <property type="molecule type" value="Genomic_DNA"/>
</dbReference>
<dbReference type="InterPro" id="IPR009003">
    <property type="entry name" value="Peptidase_S1_PA"/>
</dbReference>
<accession>A0A1H3BUW1</accession>
<reference evidence="3 4" key="1">
    <citation type="submission" date="2016-10" db="EMBL/GenBank/DDBJ databases">
        <authorList>
            <person name="de Groot N.N."/>
        </authorList>
    </citation>
    <scope>NUCLEOTIDE SEQUENCE [LARGE SCALE GENOMIC DNA]</scope>
    <source>
        <strain evidence="3 4">CGMCC 1.8894</strain>
    </source>
</reference>
<name>A0A1H3BUW1_9RHOB</name>
<dbReference type="GO" id="GO:0006508">
    <property type="term" value="P:proteolysis"/>
    <property type="evidence" value="ECO:0007669"/>
    <property type="project" value="InterPro"/>
</dbReference>
<proteinExistence type="predicted"/>
<sequence length="294" mass="30857">MGAGLAGITGFAGRTRAAVIAMLALCLLSFAPPAMGPALGQESALRALDTLQAGRDWAAVGRLNIGGRGFCTGTLIEPHLVLTAAHCLYDRTTGAREEDANVSFLAGWRNGRADAVRGVRRSVVHPDYNFAADPDTTGRGVAHDLALLELDSPIRLANVVPFAVRSEPAAGDVVGVVSYARGRSDVPSLQEQCRILQRDVQGVLAMSCTVDFGASGAPVFAMRQGRPEIVSVVSAKSQSQYGEVALGMSLGARLDQLRVALGRGDARFIRVSDSAARDGTRRMSDGGGARFVRP</sequence>
<dbReference type="Proteomes" id="UP000198539">
    <property type="component" value="Unassembled WGS sequence"/>
</dbReference>
<evidence type="ECO:0000313" key="3">
    <source>
        <dbReference type="EMBL" id="SDX45134.1"/>
    </source>
</evidence>
<evidence type="ECO:0000313" key="4">
    <source>
        <dbReference type="Proteomes" id="UP000198539"/>
    </source>
</evidence>
<dbReference type="PROSITE" id="PS00134">
    <property type="entry name" value="TRYPSIN_HIS"/>
    <property type="match status" value="1"/>
</dbReference>
<dbReference type="Pfam" id="PF00089">
    <property type="entry name" value="Trypsin"/>
    <property type="match status" value="1"/>
</dbReference>
<dbReference type="AlphaFoldDB" id="A0A1H3BUW1"/>
<dbReference type="Gene3D" id="2.40.10.10">
    <property type="entry name" value="Trypsin-like serine proteases"/>
    <property type="match status" value="1"/>
</dbReference>
<dbReference type="PROSITE" id="PS50240">
    <property type="entry name" value="TRYPSIN_DOM"/>
    <property type="match status" value="1"/>
</dbReference>
<dbReference type="InterPro" id="IPR001254">
    <property type="entry name" value="Trypsin_dom"/>
</dbReference>
<dbReference type="PANTHER" id="PTHR15462:SF8">
    <property type="entry name" value="SERINE PROTEASE"/>
    <property type="match status" value="1"/>
</dbReference>
<protein>
    <submittedName>
        <fullName evidence="3">V8-like Glu-specific endopeptidase</fullName>
    </submittedName>
</protein>
<evidence type="ECO:0000259" key="2">
    <source>
        <dbReference type="PROSITE" id="PS50240"/>
    </source>
</evidence>
<feature type="domain" description="Peptidase S1" evidence="2">
    <location>
        <begin position="38"/>
        <end position="262"/>
    </location>
</feature>
<dbReference type="SUPFAM" id="SSF50494">
    <property type="entry name" value="Trypsin-like serine proteases"/>
    <property type="match status" value="1"/>
</dbReference>
<organism evidence="3 4">
    <name type="scientific">Roseicitreum antarcticum</name>
    <dbReference type="NCBI Taxonomy" id="564137"/>
    <lineage>
        <taxon>Bacteria</taxon>
        <taxon>Pseudomonadati</taxon>
        <taxon>Pseudomonadota</taxon>
        <taxon>Alphaproteobacteria</taxon>
        <taxon>Rhodobacterales</taxon>
        <taxon>Paracoccaceae</taxon>
        <taxon>Roseicitreum</taxon>
    </lineage>
</organism>
<dbReference type="InterPro" id="IPR001314">
    <property type="entry name" value="Peptidase_S1A"/>
</dbReference>
<dbReference type="InterPro" id="IPR043504">
    <property type="entry name" value="Peptidase_S1_PA_chymotrypsin"/>
</dbReference>
<dbReference type="PANTHER" id="PTHR15462">
    <property type="entry name" value="SERINE PROTEASE"/>
    <property type="match status" value="1"/>
</dbReference>
<dbReference type="STRING" id="564137.SAMN04488238_108173"/>